<comment type="caution">
    <text evidence="5">The sequence shown here is derived from an EMBL/GenBank/DDBJ whole genome shotgun (WGS) entry which is preliminary data.</text>
</comment>
<name>A0A7Z0TAQ2_9FUSO</name>
<dbReference type="AlphaFoldDB" id="A0A7Z0TAQ2"/>
<dbReference type="GO" id="GO:0000272">
    <property type="term" value="P:polysaccharide catabolic process"/>
    <property type="evidence" value="ECO:0007669"/>
    <property type="project" value="TreeGrafter"/>
</dbReference>
<evidence type="ECO:0000256" key="3">
    <source>
        <dbReference type="PIRSR" id="PIRSR610905-1"/>
    </source>
</evidence>
<feature type="active site" description="Nucleophile" evidence="3">
    <location>
        <position position="111"/>
    </location>
</feature>
<comment type="similarity">
    <text evidence="2">Belongs to the glycosyl hydrolase 88 family.</text>
</comment>
<evidence type="ECO:0000313" key="5">
    <source>
        <dbReference type="EMBL" id="NYV28250.1"/>
    </source>
</evidence>
<dbReference type="OrthoDB" id="428577at2"/>
<gene>
    <name evidence="5" type="ORF">HP397_05450</name>
</gene>
<feature type="binding site" evidence="4">
    <location>
        <position position="111"/>
    </location>
    <ligand>
        <name>substrate</name>
    </ligand>
</feature>
<organism evidence="5 6">
    <name type="scientific">Streptobacillus felis</name>
    <dbReference type="NCBI Taxonomy" id="1384509"/>
    <lineage>
        <taxon>Bacteria</taxon>
        <taxon>Fusobacteriati</taxon>
        <taxon>Fusobacteriota</taxon>
        <taxon>Fusobacteriia</taxon>
        <taxon>Fusobacteriales</taxon>
        <taxon>Leptotrichiaceae</taxon>
        <taxon>Streptobacillus</taxon>
    </lineage>
</organism>
<dbReference type="SUPFAM" id="SSF48208">
    <property type="entry name" value="Six-hairpin glycosidases"/>
    <property type="match status" value="1"/>
</dbReference>
<feature type="binding site" evidence="4">
    <location>
        <position position="231"/>
    </location>
    <ligand>
        <name>substrate</name>
    </ligand>
</feature>
<feature type="binding site" evidence="4">
    <location>
        <position position="243"/>
    </location>
    <ligand>
        <name>substrate</name>
    </ligand>
</feature>
<evidence type="ECO:0000256" key="2">
    <source>
        <dbReference type="ARBA" id="ARBA00038358"/>
    </source>
</evidence>
<dbReference type="GO" id="GO:0052757">
    <property type="term" value="F:chondroitin hydrolase activity"/>
    <property type="evidence" value="ECO:0007669"/>
    <property type="project" value="TreeGrafter"/>
</dbReference>
<dbReference type="PANTHER" id="PTHR36845:SF1">
    <property type="entry name" value="HYDROLASE, PUTATIVE (AFU_ORTHOLOGUE AFUA_7G05090)-RELATED"/>
    <property type="match status" value="1"/>
</dbReference>
<sequence>MELLKEVREKFENMDLKDEVIYRGLHEALTIVDQNSDVFINHFPRPSSVNNIYPAILNGGEWDDWTSGFWTGILWLAYEITLEEKYRKVADYQLKTYKERIDNNIAVDHHDLGFLYIPSVIANYKITNSEVAKETGIKAADVLMRRYREKGEFIQAWGVLDKPEDYRLIIDCNLNVPLLFWASDVTGDMKYREVATKHLETVSKVIVRDNGTTFHTYFFDTETGNPLKGVTAQGKSDDSTWARGQAWGVYGFALAYRHLGDKKFIDLYKKVTNTFLNKLPKDNVCYWDMDFKPEDMEERDSSSSAIAACGILEMHKYLPDDDPDKKVYFNAAMAMIKALIEGYTTKGMNSNAILKEAVYSKPHNNGVGESCIWGDYFYMEALVRILKPEWNIYW</sequence>
<feature type="binding site" evidence="4">
    <location>
        <position position="171"/>
    </location>
    <ligand>
        <name>substrate</name>
    </ligand>
</feature>
<dbReference type="PANTHER" id="PTHR36845">
    <property type="entry name" value="HYDROLASE, PUTATIVE (AFU_ORTHOLOGUE AFUA_7G05090)-RELATED"/>
    <property type="match status" value="1"/>
</dbReference>
<evidence type="ECO:0000256" key="4">
    <source>
        <dbReference type="PIRSR" id="PIRSR610905-2"/>
    </source>
</evidence>
<feature type="active site" description="Proton donor" evidence="3">
    <location>
        <position position="171"/>
    </location>
</feature>
<feature type="binding site" evidence="4">
    <location>
        <position position="247"/>
    </location>
    <ligand>
        <name>substrate</name>
    </ligand>
</feature>
<proteinExistence type="inferred from homology"/>
<dbReference type="InterPro" id="IPR052369">
    <property type="entry name" value="UG_Glycosaminoglycan_Hydrolase"/>
</dbReference>
<keyword evidence="6" id="KW-1185">Reference proteome</keyword>
<feature type="binding site" evidence="4">
    <location>
        <position position="229"/>
    </location>
    <ligand>
        <name>substrate</name>
    </ligand>
</feature>
<dbReference type="InterPro" id="IPR012341">
    <property type="entry name" value="6hp_glycosidase-like_sf"/>
</dbReference>
<protein>
    <submittedName>
        <fullName evidence="5">Glycoside hydrolase family 88 protein</fullName>
    </submittedName>
</protein>
<dbReference type="EMBL" id="JABMKT010000028">
    <property type="protein sequence ID" value="NYV28250.1"/>
    <property type="molecule type" value="Genomic_DNA"/>
</dbReference>
<evidence type="ECO:0000313" key="6">
    <source>
        <dbReference type="Proteomes" id="UP000526184"/>
    </source>
</evidence>
<dbReference type="InterPro" id="IPR008928">
    <property type="entry name" value="6-hairpin_glycosidase_sf"/>
</dbReference>
<dbReference type="RefSeq" id="WP_067322720.1">
    <property type="nucleotide sequence ID" value="NZ_CBCRWS010000029.1"/>
</dbReference>
<dbReference type="InterPro" id="IPR010905">
    <property type="entry name" value="Glyco_hydro_88"/>
</dbReference>
<dbReference type="Gene3D" id="1.50.10.10">
    <property type="match status" value="1"/>
</dbReference>
<dbReference type="Proteomes" id="UP000526184">
    <property type="component" value="Unassembled WGS sequence"/>
</dbReference>
<dbReference type="Pfam" id="PF07470">
    <property type="entry name" value="Glyco_hydro_88"/>
    <property type="match status" value="1"/>
</dbReference>
<evidence type="ECO:0000256" key="1">
    <source>
        <dbReference type="ARBA" id="ARBA00022801"/>
    </source>
</evidence>
<reference evidence="5 6" key="1">
    <citation type="submission" date="2020-05" db="EMBL/GenBank/DDBJ databases">
        <title>Streptobacillus felis strain LHL191014123.</title>
        <authorList>
            <person name="Fawzy A."/>
            <person name="Rau J."/>
            <person name="Risse K."/>
            <person name="Schauerte N."/>
            <person name="Geiger C."/>
            <person name="Blom J."/>
            <person name="Imirzalioglu C."/>
            <person name="Falgenhauer J."/>
            <person name="Bach A."/>
            <person name="Herden C."/>
            <person name="Eisenberg T."/>
        </authorList>
    </citation>
    <scope>NUCLEOTIDE SEQUENCE [LARGE SCALE GENOMIC DNA]</scope>
    <source>
        <strain evidence="5 6">LHL191014123</strain>
    </source>
</reference>
<keyword evidence="1 5" id="KW-0378">Hydrolase</keyword>
<accession>A0A7Z0TAQ2</accession>
<feature type="binding site" evidence="4">
    <location>
        <position position="360"/>
    </location>
    <ligand>
        <name>substrate</name>
    </ligand>
</feature>